<dbReference type="GO" id="GO:0051539">
    <property type="term" value="F:4 iron, 4 sulfur cluster binding"/>
    <property type="evidence" value="ECO:0007669"/>
    <property type="project" value="UniProtKB-KW"/>
</dbReference>
<evidence type="ECO:0000256" key="6">
    <source>
        <dbReference type="ARBA" id="ARBA00023014"/>
    </source>
</evidence>
<evidence type="ECO:0000256" key="4">
    <source>
        <dbReference type="ARBA" id="ARBA00022982"/>
    </source>
</evidence>
<dbReference type="OrthoDB" id="9811700at2"/>
<keyword evidence="1" id="KW-0813">Transport</keyword>
<dbReference type="PANTHER" id="PTHR30176">
    <property type="entry name" value="FERREDOXIN-TYPE PROTEIN NAPH"/>
    <property type="match status" value="1"/>
</dbReference>
<organism evidence="9 10">
    <name type="scientific">Deferribacter autotrophicus</name>
    <dbReference type="NCBI Taxonomy" id="500465"/>
    <lineage>
        <taxon>Bacteria</taxon>
        <taxon>Pseudomonadati</taxon>
        <taxon>Deferribacterota</taxon>
        <taxon>Deferribacteres</taxon>
        <taxon>Deferribacterales</taxon>
        <taxon>Deferribacteraceae</taxon>
        <taxon>Deferribacter</taxon>
    </lineage>
</organism>
<reference evidence="9 10" key="1">
    <citation type="submission" date="2019-06" db="EMBL/GenBank/DDBJ databases">
        <title>Genomic insights into carbon and energy metabolism of Deferribacter autotrophicus revealed new metabolic traits in the phylum Deferribacteres.</title>
        <authorList>
            <person name="Slobodkin A.I."/>
            <person name="Slobodkina G.B."/>
            <person name="Allioux M."/>
            <person name="Alain K."/>
            <person name="Jebbar M."/>
            <person name="Shadrin V."/>
            <person name="Kublanov I.V."/>
            <person name="Toshchakov S.V."/>
            <person name="Bonch-Osmolovskaya E.A."/>
        </authorList>
    </citation>
    <scope>NUCLEOTIDE SEQUENCE [LARGE SCALE GENOMIC DNA]</scope>
    <source>
        <strain evidence="9 10">SL50</strain>
    </source>
</reference>
<dbReference type="GO" id="GO:0046872">
    <property type="term" value="F:metal ion binding"/>
    <property type="evidence" value="ECO:0007669"/>
    <property type="project" value="UniProtKB-KW"/>
</dbReference>
<dbReference type="Proteomes" id="UP000322876">
    <property type="component" value="Unassembled WGS sequence"/>
</dbReference>
<keyword evidence="5" id="KW-0408">Iron</keyword>
<comment type="caution">
    <text evidence="9">The sequence shown here is derived from an EMBL/GenBank/DDBJ whole genome shotgun (WGS) entry which is preliminary data.</text>
</comment>
<dbReference type="PROSITE" id="PS51379">
    <property type="entry name" value="4FE4S_FER_2"/>
    <property type="match status" value="1"/>
</dbReference>
<evidence type="ECO:0000313" key="9">
    <source>
        <dbReference type="EMBL" id="KAA0257812.1"/>
    </source>
</evidence>
<dbReference type="InterPro" id="IPR051684">
    <property type="entry name" value="Electron_Trans/Redox"/>
</dbReference>
<proteinExistence type="predicted"/>
<evidence type="ECO:0000256" key="2">
    <source>
        <dbReference type="ARBA" id="ARBA00022485"/>
    </source>
</evidence>
<evidence type="ECO:0000256" key="3">
    <source>
        <dbReference type="ARBA" id="ARBA00022723"/>
    </source>
</evidence>
<feature type="transmembrane region" description="Helical" evidence="7">
    <location>
        <begin position="166"/>
        <end position="186"/>
    </location>
</feature>
<keyword evidence="7" id="KW-1133">Transmembrane helix</keyword>
<evidence type="ECO:0000313" key="10">
    <source>
        <dbReference type="Proteomes" id="UP000322876"/>
    </source>
</evidence>
<protein>
    <submittedName>
        <fullName evidence="9">4Fe-4S binding protein</fullName>
    </submittedName>
</protein>
<feature type="transmembrane region" description="Helical" evidence="7">
    <location>
        <begin position="54"/>
        <end position="82"/>
    </location>
</feature>
<feature type="domain" description="4Fe-4S ferredoxin-type" evidence="8">
    <location>
        <begin position="211"/>
        <end position="240"/>
    </location>
</feature>
<keyword evidence="4" id="KW-0249">Electron transport</keyword>
<name>A0A5A8F579_9BACT</name>
<dbReference type="GO" id="GO:0005886">
    <property type="term" value="C:plasma membrane"/>
    <property type="evidence" value="ECO:0007669"/>
    <property type="project" value="TreeGrafter"/>
</dbReference>
<evidence type="ECO:0000256" key="1">
    <source>
        <dbReference type="ARBA" id="ARBA00022448"/>
    </source>
</evidence>
<keyword evidence="3" id="KW-0479">Metal-binding</keyword>
<dbReference type="PANTHER" id="PTHR30176:SF3">
    <property type="entry name" value="FERREDOXIN-TYPE PROTEIN NAPH"/>
    <property type="match status" value="1"/>
</dbReference>
<keyword evidence="7" id="KW-0472">Membrane</keyword>
<dbReference type="Gene3D" id="3.30.70.20">
    <property type="match status" value="1"/>
</dbReference>
<dbReference type="InterPro" id="IPR017896">
    <property type="entry name" value="4Fe4S_Fe-S-bd"/>
</dbReference>
<feature type="transmembrane region" description="Helical" evidence="7">
    <location>
        <begin position="12"/>
        <end position="34"/>
    </location>
</feature>
<keyword evidence="6" id="KW-0411">Iron-sulfur</keyword>
<dbReference type="EMBL" id="VFJB01000006">
    <property type="protein sequence ID" value="KAA0257812.1"/>
    <property type="molecule type" value="Genomic_DNA"/>
</dbReference>
<dbReference type="SUPFAM" id="SSF54862">
    <property type="entry name" value="4Fe-4S ferredoxins"/>
    <property type="match status" value="1"/>
</dbReference>
<accession>A0A5A8F579</accession>
<keyword evidence="10" id="KW-1185">Reference proteome</keyword>
<keyword evidence="7" id="KW-0812">Transmembrane</keyword>
<dbReference type="Pfam" id="PF13237">
    <property type="entry name" value="Fer4_10"/>
    <property type="match status" value="1"/>
</dbReference>
<keyword evidence="2" id="KW-0004">4Fe-4S</keyword>
<dbReference type="Pfam" id="PF12801">
    <property type="entry name" value="Fer4_5"/>
    <property type="match status" value="2"/>
</dbReference>
<evidence type="ECO:0000259" key="8">
    <source>
        <dbReference type="PROSITE" id="PS51379"/>
    </source>
</evidence>
<dbReference type="PROSITE" id="PS00198">
    <property type="entry name" value="4FE4S_FER_1"/>
    <property type="match status" value="2"/>
</dbReference>
<dbReference type="RefSeq" id="WP_149266785.1">
    <property type="nucleotide sequence ID" value="NZ_VFJB01000006.1"/>
</dbReference>
<sequence>MKNKITKYRRLTQTFVFILMFLIPMLNIIGINFIKGTFYSLDVGDIAIADPLAIFQAFLVSKHFVLTMFVSIIIPVLLMFILGRIWCSWMCPYHFLVELLNSIRIKLRIKKKNKLKTYNKTNKVNIFRFSFLISGLFITGVVGIPLLNLISAPGIISSQALVLIKFHYFTFEIVFILILLIIEILLGNFFWCRYFCPTGTFLSIFRTKKGLHIVKTKESCSNCLRCIKSCPMGINPMTDGNNYLCHNCGKCVDVCPDNKKEDTLKFRFF</sequence>
<dbReference type="AlphaFoldDB" id="A0A5A8F579"/>
<feature type="transmembrane region" description="Helical" evidence="7">
    <location>
        <begin position="126"/>
        <end position="146"/>
    </location>
</feature>
<evidence type="ECO:0000256" key="7">
    <source>
        <dbReference type="SAM" id="Phobius"/>
    </source>
</evidence>
<evidence type="ECO:0000256" key="5">
    <source>
        <dbReference type="ARBA" id="ARBA00023004"/>
    </source>
</evidence>
<dbReference type="InterPro" id="IPR017900">
    <property type="entry name" value="4Fe4S_Fe_S_CS"/>
</dbReference>
<gene>
    <name evidence="9" type="ORF">FHQ18_08700</name>
</gene>